<sequence>MKRKYVLGMSTLLLSGAVLAQADRSELPQPSTDFIDQHFSSEKIAEIDVDDSWYNRSDSETYEVEFESGIELDFNKKGEITEIETEDRAGIPLSVFPEAVRTSLEREHPDADVVAWEKEKNGHEIELRDGSELWFDNNGNMKKDKKRMKKEDHKDNH</sequence>
<dbReference type="Gene3D" id="3.40.1420.30">
    <property type="match status" value="1"/>
</dbReference>
<dbReference type="Pfam" id="PF11396">
    <property type="entry name" value="PepSY_like"/>
    <property type="match status" value="1"/>
</dbReference>
<comment type="caution">
    <text evidence="4">The sequence shown here is derived from an EMBL/GenBank/DDBJ whole genome shotgun (WGS) entry which is preliminary data.</text>
</comment>
<name>A0A7C2R3C6_9FLAO</name>
<keyword evidence="2" id="KW-0732">Signal</keyword>
<dbReference type="InterPro" id="IPR021533">
    <property type="entry name" value="PepSY-like"/>
</dbReference>
<feature type="domain" description="Putative beta-lactamase-inhibitor-like PepSY-like" evidence="3">
    <location>
        <begin position="61"/>
        <end position="142"/>
    </location>
</feature>
<dbReference type="AlphaFoldDB" id="A0A7C2R3C6"/>
<evidence type="ECO:0000256" key="1">
    <source>
        <dbReference type="SAM" id="MobiDB-lite"/>
    </source>
</evidence>
<feature type="region of interest" description="Disordered" evidence="1">
    <location>
        <begin position="135"/>
        <end position="157"/>
    </location>
</feature>
<feature type="chain" id="PRO_5027798527" description="Putative beta-lactamase-inhibitor-like PepSY-like domain-containing protein" evidence="2">
    <location>
        <begin position="21"/>
        <end position="157"/>
    </location>
</feature>
<reference evidence="4" key="1">
    <citation type="journal article" date="2020" name="mSystems">
        <title>Genome- and Community-Level Interaction Insights into Carbon Utilization and Element Cycling Functions of Hydrothermarchaeota in Hydrothermal Sediment.</title>
        <authorList>
            <person name="Zhou Z."/>
            <person name="Liu Y."/>
            <person name="Xu W."/>
            <person name="Pan J."/>
            <person name="Luo Z.H."/>
            <person name="Li M."/>
        </authorList>
    </citation>
    <scope>NUCLEOTIDE SEQUENCE [LARGE SCALE GENOMIC DNA]</scope>
    <source>
        <strain evidence="4">SpSt-1235</strain>
    </source>
</reference>
<feature type="signal peptide" evidence="2">
    <location>
        <begin position="1"/>
        <end position="20"/>
    </location>
</feature>
<protein>
    <recommendedName>
        <fullName evidence="3">Putative beta-lactamase-inhibitor-like PepSY-like domain-containing protein</fullName>
    </recommendedName>
</protein>
<organism evidence="4">
    <name type="scientific">Salinimicrobium catena</name>
    <dbReference type="NCBI Taxonomy" id="390640"/>
    <lineage>
        <taxon>Bacteria</taxon>
        <taxon>Pseudomonadati</taxon>
        <taxon>Bacteroidota</taxon>
        <taxon>Flavobacteriia</taxon>
        <taxon>Flavobacteriales</taxon>
        <taxon>Flavobacteriaceae</taxon>
        <taxon>Salinimicrobium</taxon>
    </lineage>
</organism>
<evidence type="ECO:0000259" key="3">
    <source>
        <dbReference type="Pfam" id="PF11396"/>
    </source>
</evidence>
<accession>A0A7C2R3C6</accession>
<proteinExistence type="predicted"/>
<dbReference type="Proteomes" id="UP000885753">
    <property type="component" value="Unassembled WGS sequence"/>
</dbReference>
<dbReference type="EMBL" id="DSEE01000199">
    <property type="protein sequence ID" value="HER40109.1"/>
    <property type="molecule type" value="Genomic_DNA"/>
</dbReference>
<gene>
    <name evidence="4" type="ORF">ENO10_02710</name>
</gene>
<evidence type="ECO:0000256" key="2">
    <source>
        <dbReference type="SAM" id="SignalP"/>
    </source>
</evidence>
<dbReference type="SUPFAM" id="SSF160574">
    <property type="entry name" value="BT0923-like"/>
    <property type="match status" value="1"/>
</dbReference>
<evidence type="ECO:0000313" key="4">
    <source>
        <dbReference type="EMBL" id="HER40109.1"/>
    </source>
</evidence>